<feature type="non-terminal residue" evidence="1">
    <location>
        <position position="125"/>
    </location>
</feature>
<dbReference type="InterPro" id="IPR011013">
    <property type="entry name" value="Gal_mutarotase_sf_dom"/>
</dbReference>
<accession>A0A851SDE1</accession>
<proteinExistence type="predicted"/>
<reference evidence="1" key="1">
    <citation type="submission" date="2019-09" db="EMBL/GenBank/DDBJ databases">
        <title>Bird 10,000 Genomes (B10K) Project - Family phase.</title>
        <authorList>
            <person name="Zhang G."/>
        </authorList>
    </citation>
    <scope>NUCLEOTIDE SEQUENCE</scope>
    <source>
        <strain evidence="1">OUT-0039</strain>
        <tissue evidence="1">Muscle</tissue>
    </source>
</reference>
<keyword evidence="2" id="KW-1185">Reference proteome</keyword>
<dbReference type="GO" id="GO:0030246">
    <property type="term" value="F:carbohydrate binding"/>
    <property type="evidence" value="ECO:0007669"/>
    <property type="project" value="InterPro"/>
</dbReference>
<dbReference type="AlphaFoldDB" id="A0A851SDE1"/>
<dbReference type="PANTHER" id="PTHR11607">
    <property type="entry name" value="ALPHA-MANNOSIDASE"/>
    <property type="match status" value="1"/>
</dbReference>
<sequence length="125" mass="13825">CPLQVHRRLLRDDNRGLEEALDEPGEDGQGLVVRGRHLVLLDTPETAADQHRPRAQEMVTSPYVVLAPGPGPHLRQFSGLRRALPPNVHLLSVEPRGAGTLLLRLEHLFERGESQNGSQPITVDL</sequence>
<dbReference type="InterPro" id="IPR050843">
    <property type="entry name" value="Glycosyl_Hydrlase_38"/>
</dbReference>
<comment type="caution">
    <text evidence="1">The sequence shown here is derived from an EMBL/GenBank/DDBJ whole genome shotgun (WGS) entry which is preliminary data.</text>
</comment>
<dbReference type="EMBL" id="WBNC01017825">
    <property type="protein sequence ID" value="NXD03773.1"/>
    <property type="molecule type" value="Genomic_DNA"/>
</dbReference>
<dbReference type="Gene3D" id="2.60.40.1360">
    <property type="match status" value="1"/>
</dbReference>
<evidence type="ECO:0000313" key="1">
    <source>
        <dbReference type="EMBL" id="NXD03773.1"/>
    </source>
</evidence>
<protein>
    <submittedName>
        <fullName evidence="1">MA2B1 mannosidase</fullName>
    </submittedName>
</protein>
<name>A0A851SDE1_CERFA</name>
<dbReference type="PANTHER" id="PTHR11607:SF3">
    <property type="entry name" value="LYSOSOMAL ALPHA-MANNOSIDASE"/>
    <property type="match status" value="1"/>
</dbReference>
<evidence type="ECO:0000313" key="2">
    <source>
        <dbReference type="Proteomes" id="UP000611277"/>
    </source>
</evidence>
<feature type="non-terminal residue" evidence="1">
    <location>
        <position position="1"/>
    </location>
</feature>
<dbReference type="SUPFAM" id="SSF74650">
    <property type="entry name" value="Galactose mutarotase-like"/>
    <property type="match status" value="1"/>
</dbReference>
<gene>
    <name evidence="1" type="primary">Man2b1</name>
    <name evidence="1" type="ORF">CERFAM_R14740</name>
</gene>
<dbReference type="GO" id="GO:0005975">
    <property type="term" value="P:carbohydrate metabolic process"/>
    <property type="evidence" value="ECO:0007669"/>
    <property type="project" value="InterPro"/>
</dbReference>
<dbReference type="Proteomes" id="UP000611277">
    <property type="component" value="Unassembled WGS sequence"/>
</dbReference>
<dbReference type="GO" id="GO:0005764">
    <property type="term" value="C:lysosome"/>
    <property type="evidence" value="ECO:0007669"/>
    <property type="project" value="TreeGrafter"/>
</dbReference>
<dbReference type="GO" id="GO:0004559">
    <property type="term" value="F:alpha-mannosidase activity"/>
    <property type="evidence" value="ECO:0007669"/>
    <property type="project" value="TreeGrafter"/>
</dbReference>
<organism evidence="1 2">
    <name type="scientific">Certhia familiaris</name>
    <name type="common">Eurasian treecreeper</name>
    <dbReference type="NCBI Taxonomy" id="73333"/>
    <lineage>
        <taxon>Eukaryota</taxon>
        <taxon>Metazoa</taxon>
        <taxon>Chordata</taxon>
        <taxon>Craniata</taxon>
        <taxon>Vertebrata</taxon>
        <taxon>Euteleostomi</taxon>
        <taxon>Archelosauria</taxon>
        <taxon>Archosauria</taxon>
        <taxon>Dinosauria</taxon>
        <taxon>Saurischia</taxon>
        <taxon>Theropoda</taxon>
        <taxon>Coelurosauria</taxon>
        <taxon>Aves</taxon>
        <taxon>Neognathae</taxon>
        <taxon>Neoaves</taxon>
        <taxon>Telluraves</taxon>
        <taxon>Australaves</taxon>
        <taxon>Passeriformes</taxon>
        <taxon>Certhiidae</taxon>
        <taxon>Certhiinae</taxon>
        <taxon>Certhia</taxon>
    </lineage>
</organism>
<dbReference type="Gene3D" id="2.70.98.30">
    <property type="entry name" value="Golgi alpha-mannosidase II, domain 4"/>
    <property type="match status" value="1"/>
</dbReference>